<protein>
    <recommendedName>
        <fullName evidence="1">Autotransporter domain-containing protein</fullName>
    </recommendedName>
</protein>
<evidence type="ECO:0000313" key="3">
    <source>
        <dbReference type="Proteomes" id="UP001201701"/>
    </source>
</evidence>
<sequence length="1312" mass="131610">MLRSSTALVVCGVLSAGLLDGGLAAHAQQRWDGDGSSDWGTAGNWDGGGVPVSSSNVRIDASGSTFQPTIVDARTIRSLDMRSGTLSISGTAASLAVDSFFGGGTVDVTGGTINILDGGSLSAERGISIDGGGTVNVGTNSELDADVTSEGTFSNAGTVMGNLEVNGGTVTNLASGELHGDVTINGGELINDNRIFGTLTINNGGTATNNETVSGLVTVEEGGALTNTTGSGLNGGLVNSGTSINHRGGTITTVVNTDGTFTNAGTVTETLEVNGGIVTNLGTGELHGAVTVNGGELINDNRIFGTLTINNGGTATNNETVGGLVTVEEGGALTNTTGSGLNGGLVNSGTSINHQGGTITTIVNTDGTFSNAGTVTETLEVNGGIVTNLGTGELHGAVTVNGGELINGNVISSTLTVNSGGRVTNNELVFGLATVNVGGTLNNRTDGQLSGGLVNFGTSTNALDATIASVVNNAGTLSNSGTVTGTLEVNNGTVTNNAIGRIQGAVTVNGGELINNNLINSTVTVNNGGKITNSAVVVGLTTVNDGGILNNNSGSHLDGGLVNFGTSVNVAGGSIAGVINNAGTFTNSGTVAGAATISGGTITNTGQITGVTTVDAGGTLNNYAGGRLDGGLINSGVSVNAADGSVANVVNNAGTFTNSGTVAAATVNGGTLSNLNLISGTLTVNNGGAATNTGTISGLATVNTGGTLNNAGGQFDGGLVNSGMVTGAVTATRSTITNQAAGRMLDSVTVNGGEFVNFGTVEADVRNLAGVFQNSGTIAGTFANSDRAYVQGSVKGDISNKSGASFNLTGSLQASSGFVNEGTLASAGYNTIGGLQFFTNSSGGKLTIRDGLTISSAQTRFEQGSVIDMIGNGTSDSLTVNGNLQSQGATYNIDLIGVDQRVTADKIVVNGNLTGTGNLNFTVGGDLANGQRVLTGSPVTIFDVSGTNDSQFTVTGLPFEPGIIEYEMFKDGQDWVVSSGVNPNAGAIAGSLALINSMVGTVVNRPNSAFVGGLAYEAKPNECGVGPWSRGTGGSASISGTTTGGLEDQVSEVDAYYGGYQGGADFQCFNIGSSGWDVAIGGFGGFNMGRSKQAIDETSVTADFNQYYGGVYASAAKGQFVAELQTRFDYLDYTLNSPVLGLRDAGIDATRLTASGTASYAFTFGDYSLVPSAGASVSYLRTDDLVFRSRHSLSFENQWSVVGFGGVTLARSFLNADKTAAYRPFVTATVYSDFGAKANSTFYDPVSQVTQDLSSEGVGTFGEVSVGLDYLKILPESSFLKARQLNATVRGDLKFSDRLLSGGATVQLRLQF</sequence>
<proteinExistence type="predicted"/>
<evidence type="ECO:0000313" key="2">
    <source>
        <dbReference type="EMBL" id="MCG7504043.1"/>
    </source>
</evidence>
<dbReference type="EMBL" id="JAKREW010000001">
    <property type="protein sequence ID" value="MCG7504043.1"/>
    <property type="molecule type" value="Genomic_DNA"/>
</dbReference>
<gene>
    <name evidence="2" type="ORF">L4923_03330</name>
</gene>
<dbReference type="InterPro" id="IPR012332">
    <property type="entry name" value="Autotransporter_pectin_lyase_C"/>
</dbReference>
<dbReference type="Proteomes" id="UP001201701">
    <property type="component" value="Unassembled WGS sequence"/>
</dbReference>
<name>A0ABS9QAV7_9HYPH</name>
<accession>A0ABS9QAV7</accession>
<dbReference type="SUPFAM" id="SSF103515">
    <property type="entry name" value="Autotransporter"/>
    <property type="match status" value="1"/>
</dbReference>
<keyword evidence="3" id="KW-1185">Reference proteome</keyword>
<dbReference type="Gene3D" id="2.160.20.20">
    <property type="match status" value="1"/>
</dbReference>
<dbReference type="PROSITE" id="PS51208">
    <property type="entry name" value="AUTOTRANSPORTER"/>
    <property type="match status" value="1"/>
</dbReference>
<dbReference type="InterPro" id="IPR005546">
    <property type="entry name" value="Autotransporte_beta"/>
</dbReference>
<comment type="caution">
    <text evidence="2">The sequence shown here is derived from an EMBL/GenBank/DDBJ whole genome shotgun (WGS) entry which is preliminary data.</text>
</comment>
<feature type="domain" description="Autotransporter" evidence="1">
    <location>
        <begin position="1020"/>
        <end position="1312"/>
    </location>
</feature>
<dbReference type="InterPro" id="IPR036709">
    <property type="entry name" value="Autotransporte_beta_dom_sf"/>
</dbReference>
<organism evidence="2 3">
    <name type="scientific">Mesorhizobium retamae</name>
    <dbReference type="NCBI Taxonomy" id="2912854"/>
    <lineage>
        <taxon>Bacteria</taxon>
        <taxon>Pseudomonadati</taxon>
        <taxon>Pseudomonadota</taxon>
        <taxon>Alphaproteobacteria</taxon>
        <taxon>Hyphomicrobiales</taxon>
        <taxon>Phyllobacteriaceae</taxon>
        <taxon>Mesorhizobium</taxon>
    </lineage>
</organism>
<dbReference type="SMART" id="SM00869">
    <property type="entry name" value="Autotransporter"/>
    <property type="match status" value="1"/>
</dbReference>
<evidence type="ECO:0000259" key="1">
    <source>
        <dbReference type="PROSITE" id="PS51208"/>
    </source>
</evidence>
<reference evidence="2 3" key="1">
    <citation type="submission" date="2022-02" db="EMBL/GenBank/DDBJ databases">
        <title>Draft genome sequence of Mezorhizobium retamae strain IRAMC:0171 isolated from Retama raetam nodules.</title>
        <authorList>
            <person name="Bengaied R."/>
            <person name="Sbissi I."/>
            <person name="Huber K."/>
            <person name="Ghodbane F."/>
            <person name="Nouioui I."/>
            <person name="Tarhouni M."/>
            <person name="Gtari M."/>
        </authorList>
    </citation>
    <scope>NUCLEOTIDE SEQUENCE [LARGE SCALE GENOMIC DNA]</scope>
    <source>
        <strain evidence="2 3">IRAMC:0171</strain>
    </source>
</reference>